<gene>
    <name evidence="8" type="primary">NDAI0D00530</name>
    <name evidence="8" type="ordered locus">NDAI_0D00530</name>
</gene>
<evidence type="ECO:0000256" key="3">
    <source>
        <dbReference type="ARBA" id="ARBA00017404"/>
    </source>
</evidence>
<evidence type="ECO:0000259" key="7">
    <source>
        <dbReference type="Pfam" id="PF05182"/>
    </source>
</evidence>
<reference evidence="8 9" key="1">
    <citation type="journal article" date="2011" name="Proc. Natl. Acad. Sci. U.S.A.">
        <title>Evolutionary erosion of yeast sex chromosomes by mating-type switching accidents.</title>
        <authorList>
            <person name="Gordon J.L."/>
            <person name="Armisen D."/>
            <person name="Proux-Wera E."/>
            <person name="Oheigeartaigh S.S."/>
            <person name="Byrne K.P."/>
            <person name="Wolfe K.H."/>
        </authorList>
    </citation>
    <scope>NUCLEOTIDE SEQUENCE [LARGE SCALE GENOMIC DNA]</scope>
    <source>
        <strain evidence="9">ATCC 10597 / BCRC 20456 / CBS 421 / NBRC 0211 / NRRL Y-12639</strain>
    </source>
</reference>
<evidence type="ECO:0000256" key="1">
    <source>
        <dbReference type="ARBA" id="ARBA00004123"/>
    </source>
</evidence>
<dbReference type="GO" id="GO:0003723">
    <property type="term" value="F:RNA binding"/>
    <property type="evidence" value="ECO:0007669"/>
    <property type="project" value="EnsemblFungi"/>
</dbReference>
<feature type="region of interest" description="Disordered" evidence="6">
    <location>
        <begin position="1"/>
        <end position="81"/>
    </location>
</feature>
<dbReference type="HOGENOM" id="CLU_039307_2_1_1"/>
<protein>
    <recommendedName>
        <fullName evidence="3">Pre-mRNA polyadenylation factor FIP1</fullName>
    </recommendedName>
</protein>
<proteinExistence type="inferred from homology"/>
<evidence type="ECO:0000256" key="5">
    <source>
        <dbReference type="ARBA" id="ARBA00023242"/>
    </source>
</evidence>
<dbReference type="InterPro" id="IPR051187">
    <property type="entry name" value="Pre-mRNA_3'-end_processing_reg"/>
</dbReference>
<dbReference type="STRING" id="1071378.G0W9A6"/>
<dbReference type="AlphaFoldDB" id="G0W9A6"/>
<dbReference type="InterPro" id="IPR007854">
    <property type="entry name" value="Fip1_dom"/>
</dbReference>
<dbReference type="Proteomes" id="UP000000689">
    <property type="component" value="Chromosome 4"/>
</dbReference>
<name>G0W9A6_NAUDC</name>
<feature type="compositionally biased region" description="Low complexity" evidence="6">
    <location>
        <begin position="263"/>
        <end position="302"/>
    </location>
</feature>
<dbReference type="RefSeq" id="XP_003669610.1">
    <property type="nucleotide sequence ID" value="XM_003669562.1"/>
</dbReference>
<comment type="subcellular location">
    <subcellularLocation>
        <location evidence="1">Nucleus</location>
    </subcellularLocation>
</comment>
<organism evidence="8 9">
    <name type="scientific">Naumovozyma dairenensis (strain ATCC 10597 / BCRC 20456 / CBS 421 / NBRC 0211 / NRRL Y-12639)</name>
    <name type="common">Saccharomyces dairenensis</name>
    <dbReference type="NCBI Taxonomy" id="1071378"/>
    <lineage>
        <taxon>Eukaryota</taxon>
        <taxon>Fungi</taxon>
        <taxon>Dikarya</taxon>
        <taxon>Ascomycota</taxon>
        <taxon>Saccharomycotina</taxon>
        <taxon>Saccharomycetes</taxon>
        <taxon>Saccharomycetales</taxon>
        <taxon>Saccharomycetaceae</taxon>
        <taxon>Naumovozyma</taxon>
    </lineage>
</organism>
<dbReference type="Pfam" id="PF05182">
    <property type="entry name" value="Fip1"/>
    <property type="match status" value="1"/>
</dbReference>
<keyword evidence="9" id="KW-1185">Reference proteome</keyword>
<evidence type="ECO:0000256" key="4">
    <source>
        <dbReference type="ARBA" id="ARBA00022664"/>
    </source>
</evidence>
<dbReference type="GO" id="GO:0006397">
    <property type="term" value="P:mRNA processing"/>
    <property type="evidence" value="ECO:0007669"/>
    <property type="project" value="UniProtKB-KW"/>
</dbReference>
<feature type="domain" description="Pre-mRNA polyadenylation factor Fip1" evidence="7">
    <location>
        <begin position="197"/>
        <end position="238"/>
    </location>
</feature>
<feature type="compositionally biased region" description="Low complexity" evidence="6">
    <location>
        <begin position="55"/>
        <end position="66"/>
    </location>
</feature>
<dbReference type="eggNOG" id="KOG1049">
    <property type="taxonomic scope" value="Eukaryota"/>
</dbReference>
<dbReference type="GO" id="GO:0005847">
    <property type="term" value="C:mRNA cleavage and polyadenylation specificity factor complex"/>
    <property type="evidence" value="ECO:0007669"/>
    <property type="project" value="EnsemblFungi"/>
</dbReference>
<sequence length="371" mass="41216">MSSSDEEDDKFLYGSDTENDNTSTGKRTFDEANGNHSDVQVTNKKPKVLSASTLDLSKPSETSSSTSDEDSDGEESDYDSDFDIEFIISAGPDTSRLDSMDTTSISTATTTPIPITTTTTTELPKNAISVASDEVLPDNLIENDVKAEPTPTATGYSMANDESSTITSDSLKNNKTMLGSIDLDKDGLFEGEPITNIDPEVLREKPWRQPGANLSDYFNYGFNEFTWLEYLKRHEKLRIEYNPRRILMGLLSLQQQGKLDPQNTTTQNNDTTNVNNNMIPNNMSPPKQQQMTQLNQQSQKQPPLMPPVGFPPMPMFGGFPPFGMPNMMAPLPAQFQPSQGLKQSSPPSQFQQQQQQQQQKQPPPNQQQINK</sequence>
<dbReference type="KEGG" id="ndi:NDAI_0D00530"/>
<dbReference type="EMBL" id="HE580270">
    <property type="protein sequence ID" value="CCD24367.1"/>
    <property type="molecule type" value="Genomic_DNA"/>
</dbReference>
<evidence type="ECO:0000256" key="2">
    <source>
        <dbReference type="ARBA" id="ARBA00007459"/>
    </source>
</evidence>
<feature type="region of interest" description="Disordered" evidence="6">
    <location>
        <begin position="324"/>
        <end position="371"/>
    </location>
</feature>
<keyword evidence="5" id="KW-0539">Nucleus</keyword>
<feature type="compositionally biased region" description="Polar residues" evidence="6">
    <location>
        <begin position="151"/>
        <end position="167"/>
    </location>
</feature>
<evidence type="ECO:0000256" key="6">
    <source>
        <dbReference type="SAM" id="MobiDB-lite"/>
    </source>
</evidence>
<feature type="compositionally biased region" description="Acidic residues" evidence="6">
    <location>
        <begin position="67"/>
        <end position="81"/>
    </location>
</feature>
<dbReference type="PANTHER" id="PTHR13484:SF0">
    <property type="entry name" value="PRE-MRNA 3'-END-PROCESSING FACTOR FIP1"/>
    <property type="match status" value="1"/>
</dbReference>
<comment type="similarity">
    <text evidence="2">Belongs to the FIP1 family.</text>
</comment>
<dbReference type="GeneID" id="11494921"/>
<keyword evidence="4" id="KW-0507">mRNA processing</keyword>
<evidence type="ECO:0000313" key="8">
    <source>
        <dbReference type="EMBL" id="CCD24367.1"/>
    </source>
</evidence>
<dbReference type="OrthoDB" id="1917198at2759"/>
<feature type="region of interest" description="Disordered" evidence="6">
    <location>
        <begin position="148"/>
        <end position="167"/>
    </location>
</feature>
<feature type="region of interest" description="Disordered" evidence="6">
    <location>
        <begin position="258"/>
        <end position="308"/>
    </location>
</feature>
<feature type="compositionally biased region" description="Low complexity" evidence="6">
    <location>
        <begin position="343"/>
        <end position="371"/>
    </location>
</feature>
<dbReference type="GO" id="GO:0030674">
    <property type="term" value="F:protein-macromolecule adaptor activity"/>
    <property type="evidence" value="ECO:0007669"/>
    <property type="project" value="EnsemblFungi"/>
</dbReference>
<accession>G0W9A6</accession>
<feature type="compositionally biased region" description="Polar residues" evidence="6">
    <location>
        <begin position="34"/>
        <end position="43"/>
    </location>
</feature>
<dbReference type="PANTHER" id="PTHR13484">
    <property type="entry name" value="FIP1-LIKE 1 PROTEIN"/>
    <property type="match status" value="1"/>
</dbReference>
<dbReference type="OMA" id="GFNEYTW"/>
<evidence type="ECO:0000313" key="9">
    <source>
        <dbReference type="Proteomes" id="UP000000689"/>
    </source>
</evidence>